<protein>
    <submittedName>
        <fullName evidence="2">Type IV pilin protein</fullName>
    </submittedName>
</protein>
<reference evidence="2 3" key="1">
    <citation type="submission" date="2020-04" db="EMBL/GenBank/DDBJ databases">
        <title>Draft genome of Leeia sp. IMCC25680.</title>
        <authorList>
            <person name="Song J."/>
            <person name="Cho J.-C."/>
        </authorList>
    </citation>
    <scope>NUCLEOTIDE SEQUENCE [LARGE SCALE GENOMIC DNA]</scope>
    <source>
        <strain evidence="2 3">IMCC25680</strain>
    </source>
</reference>
<dbReference type="InterPro" id="IPR012902">
    <property type="entry name" value="N_methyl_site"/>
</dbReference>
<dbReference type="PROSITE" id="PS00409">
    <property type="entry name" value="PROKAR_NTER_METHYL"/>
    <property type="match status" value="1"/>
</dbReference>
<dbReference type="GO" id="GO:0043683">
    <property type="term" value="P:type IV pilus assembly"/>
    <property type="evidence" value="ECO:0007669"/>
    <property type="project" value="InterPro"/>
</dbReference>
<evidence type="ECO:0000313" key="2">
    <source>
        <dbReference type="EMBL" id="NLR74709.1"/>
    </source>
</evidence>
<name>A0A847SBI6_9NEIS</name>
<keyword evidence="3" id="KW-1185">Reference proteome</keyword>
<dbReference type="SUPFAM" id="SSF54523">
    <property type="entry name" value="Pili subunits"/>
    <property type="match status" value="1"/>
</dbReference>
<gene>
    <name evidence="2" type="ORF">HF682_06000</name>
</gene>
<dbReference type="Pfam" id="PF07963">
    <property type="entry name" value="N_methyl"/>
    <property type="match status" value="1"/>
</dbReference>
<dbReference type="AlphaFoldDB" id="A0A847SBI6"/>
<dbReference type="NCBIfam" id="TIGR02532">
    <property type="entry name" value="IV_pilin_GFxxxE"/>
    <property type="match status" value="1"/>
</dbReference>
<dbReference type="InterPro" id="IPR045584">
    <property type="entry name" value="Pilin-like"/>
</dbReference>
<dbReference type="InterPro" id="IPR031982">
    <property type="entry name" value="PilE-like"/>
</dbReference>
<proteinExistence type="predicted"/>
<accession>A0A847SBI6</accession>
<dbReference type="Proteomes" id="UP000587991">
    <property type="component" value="Unassembled WGS sequence"/>
</dbReference>
<organism evidence="2 3">
    <name type="scientific">Leeia aquatica</name>
    <dbReference type="NCBI Taxonomy" id="2725557"/>
    <lineage>
        <taxon>Bacteria</taxon>
        <taxon>Pseudomonadati</taxon>
        <taxon>Pseudomonadota</taxon>
        <taxon>Betaproteobacteria</taxon>
        <taxon>Neisseriales</taxon>
        <taxon>Leeiaceae</taxon>
        <taxon>Leeia</taxon>
    </lineage>
</organism>
<dbReference type="Gene3D" id="3.30.700.10">
    <property type="entry name" value="Glycoprotein, Type 4 Pilin"/>
    <property type="match status" value="1"/>
</dbReference>
<dbReference type="PANTHER" id="PTHR30093">
    <property type="entry name" value="GENERAL SECRETION PATHWAY PROTEIN G"/>
    <property type="match status" value="1"/>
</dbReference>
<keyword evidence="1" id="KW-1133">Transmembrane helix</keyword>
<keyword evidence="1" id="KW-0472">Membrane</keyword>
<keyword evidence="1" id="KW-0812">Transmembrane</keyword>
<comment type="caution">
    <text evidence="2">The sequence shown here is derived from an EMBL/GenBank/DDBJ whole genome shotgun (WGS) entry which is preliminary data.</text>
</comment>
<feature type="transmembrane region" description="Helical" evidence="1">
    <location>
        <begin position="12"/>
        <end position="35"/>
    </location>
</feature>
<evidence type="ECO:0000313" key="3">
    <source>
        <dbReference type="Proteomes" id="UP000587991"/>
    </source>
</evidence>
<sequence>MNTMQKVRHAGFTLVELMIVVAIIGILAAVAYPAYTRHVVKSRRTDAQQLLVDYAARMERAYSVNGRYDTAGSSTTCAASASSTLYYTISCVASGPTSFTLTAAPVAGKSQDGDGDLTLNNTGFKSGTVASGRWGS</sequence>
<dbReference type="Pfam" id="PF16732">
    <property type="entry name" value="ComP_DUS"/>
    <property type="match status" value="1"/>
</dbReference>
<dbReference type="PANTHER" id="PTHR30093:SF47">
    <property type="entry name" value="TYPE IV PILUS NON-CORE MINOR PILIN PILE"/>
    <property type="match status" value="1"/>
</dbReference>
<dbReference type="EMBL" id="JABAIM010000001">
    <property type="protein sequence ID" value="NLR74709.1"/>
    <property type="molecule type" value="Genomic_DNA"/>
</dbReference>
<evidence type="ECO:0000256" key="1">
    <source>
        <dbReference type="SAM" id="Phobius"/>
    </source>
</evidence>